<organism evidence="3">
    <name type="scientific">Caldilineaceae bacterium SB0662_bin_9</name>
    <dbReference type="NCBI Taxonomy" id="2605258"/>
    <lineage>
        <taxon>Bacteria</taxon>
        <taxon>Bacillati</taxon>
        <taxon>Chloroflexota</taxon>
        <taxon>Caldilineae</taxon>
        <taxon>Caldilineales</taxon>
        <taxon>Caldilineaceae</taxon>
    </lineage>
</organism>
<comment type="caution">
    <text evidence="3">The sequence shown here is derived from an EMBL/GenBank/DDBJ whole genome shotgun (WGS) entry which is preliminary data.</text>
</comment>
<evidence type="ECO:0000313" key="3">
    <source>
        <dbReference type="EMBL" id="MYD89933.1"/>
    </source>
</evidence>
<dbReference type="SUPFAM" id="SSF53649">
    <property type="entry name" value="Alkaline phosphatase-like"/>
    <property type="match status" value="1"/>
</dbReference>
<dbReference type="InterPro" id="IPR017850">
    <property type="entry name" value="Alkaline_phosphatase_core_sf"/>
</dbReference>
<sequence length="463" mass="52772">MTNAGNSPLNVVLVVVDTLRTQYLEPYGNDWIHTPSIARFAAESLRFTRAYPECLPTIPTRRTLHSGRRAFPFRTYDPVPWDNVYLPGWQPMYRDEATVAEALSQGGYHTGFYSDVPHYMVPGMNFTRGFQQWEYIRGQAEDRFLGAAFADDSLLPRYRGNPDRIRNHLVNVRPDLPEEEWHTARTFRSAMRFLEQNQGSERPFYLYVDSFSPHETWEAPLHYYDLYASRDVREPIWLTVPYGPLLDQNPELETSLESLKANYAGLVTLVDTWFGRLMQILDNLKLRDRTLVILIADHGTNFADNVEKVVGKPAGYMYPGTMHIPLMVRHPDGIGAGQTSDELVYTLDVPATVMAATGVVPQGGIEGRNLLEDSDGSREWLTCRYGDHVWYRDHRTWFFSSLEFEGPRVFDLEADPDCTANIAAKAGDRIDLARTRILADAGGELVRHANPRWTDAIGRRPGP</sequence>
<name>A0A6B1DTC0_9CHLR</name>
<accession>A0A6B1DTC0</accession>
<dbReference type="Pfam" id="PF00884">
    <property type="entry name" value="Sulfatase"/>
    <property type="match status" value="1"/>
</dbReference>
<dbReference type="Gene3D" id="3.40.720.10">
    <property type="entry name" value="Alkaline Phosphatase, subunit A"/>
    <property type="match status" value="1"/>
</dbReference>
<dbReference type="EMBL" id="VXPY01000038">
    <property type="protein sequence ID" value="MYD89933.1"/>
    <property type="molecule type" value="Genomic_DNA"/>
</dbReference>
<dbReference type="GO" id="GO:0004065">
    <property type="term" value="F:arylsulfatase activity"/>
    <property type="evidence" value="ECO:0007669"/>
    <property type="project" value="TreeGrafter"/>
</dbReference>
<protein>
    <submittedName>
        <fullName evidence="3">Sulfatase</fullName>
    </submittedName>
</protein>
<dbReference type="AlphaFoldDB" id="A0A6B1DTC0"/>
<evidence type="ECO:0000256" key="1">
    <source>
        <dbReference type="ARBA" id="ARBA00008779"/>
    </source>
</evidence>
<dbReference type="PANTHER" id="PTHR42693">
    <property type="entry name" value="ARYLSULFATASE FAMILY MEMBER"/>
    <property type="match status" value="1"/>
</dbReference>
<reference evidence="3" key="1">
    <citation type="submission" date="2019-09" db="EMBL/GenBank/DDBJ databases">
        <title>Characterisation of the sponge microbiome using genome-centric metagenomics.</title>
        <authorList>
            <person name="Engelberts J.P."/>
            <person name="Robbins S.J."/>
            <person name="De Goeij J.M."/>
            <person name="Aranda M."/>
            <person name="Bell S.C."/>
            <person name="Webster N.S."/>
        </authorList>
    </citation>
    <scope>NUCLEOTIDE SEQUENCE</scope>
    <source>
        <strain evidence="3">SB0662_bin_9</strain>
    </source>
</reference>
<gene>
    <name evidence="3" type="ORF">F4Y08_06280</name>
</gene>
<feature type="domain" description="Sulfatase N-terminal" evidence="2">
    <location>
        <begin position="10"/>
        <end position="359"/>
    </location>
</feature>
<evidence type="ECO:0000259" key="2">
    <source>
        <dbReference type="Pfam" id="PF00884"/>
    </source>
</evidence>
<dbReference type="InterPro" id="IPR050738">
    <property type="entry name" value="Sulfatase"/>
</dbReference>
<dbReference type="PANTHER" id="PTHR42693:SF33">
    <property type="entry name" value="ARYLSULFATASE"/>
    <property type="match status" value="1"/>
</dbReference>
<comment type="similarity">
    <text evidence="1">Belongs to the sulfatase family.</text>
</comment>
<proteinExistence type="inferred from homology"/>
<dbReference type="InterPro" id="IPR000917">
    <property type="entry name" value="Sulfatase_N"/>
</dbReference>
<dbReference type="CDD" id="cd16148">
    <property type="entry name" value="sulfatase_like"/>
    <property type="match status" value="1"/>
</dbReference>